<keyword evidence="1" id="KW-0378">Hydrolase</keyword>
<dbReference type="EMBL" id="CABDVU010000001">
    <property type="protein sequence ID" value="VTN08998.1"/>
    <property type="molecule type" value="Genomic_DNA"/>
</dbReference>
<accession>A0A4U9CZ32</accession>
<dbReference type="InterPro" id="IPR023299">
    <property type="entry name" value="ATPase_P-typ_cyto_dom_N"/>
</dbReference>
<dbReference type="AlphaFoldDB" id="A0A4U9CZ32"/>
<organism evidence="1 2">
    <name type="scientific">Raoultella terrigena</name>
    <name type="common">Klebsiella terrigena</name>
    <dbReference type="NCBI Taxonomy" id="577"/>
    <lineage>
        <taxon>Bacteria</taxon>
        <taxon>Pseudomonadati</taxon>
        <taxon>Pseudomonadota</taxon>
        <taxon>Gammaproteobacteria</taxon>
        <taxon>Enterobacterales</taxon>
        <taxon>Enterobacteriaceae</taxon>
        <taxon>Klebsiella/Raoultella group</taxon>
        <taxon>Raoultella</taxon>
    </lineage>
</organism>
<dbReference type="Gene3D" id="3.40.1110.10">
    <property type="entry name" value="Calcium-transporting ATPase, cytoplasmic domain N"/>
    <property type="match status" value="1"/>
</dbReference>
<proteinExistence type="predicted"/>
<name>A0A4U9CZ32_RAOTE</name>
<evidence type="ECO:0000313" key="2">
    <source>
        <dbReference type="Proteomes" id="UP000339249"/>
    </source>
</evidence>
<protein>
    <submittedName>
        <fullName evidence="1">Magnesium-transporting ATPase, P-type 1</fullName>
        <ecNumber evidence="1">3.6.3.2</ecNumber>
    </submittedName>
</protein>
<reference evidence="1 2" key="1">
    <citation type="submission" date="2019-04" db="EMBL/GenBank/DDBJ databases">
        <authorList>
            <consortium name="Pathogen Informatics"/>
        </authorList>
    </citation>
    <scope>NUCLEOTIDE SEQUENCE [LARGE SCALE GENOMIC DNA]</scope>
    <source>
        <strain evidence="1 2">NCTC9185</strain>
    </source>
</reference>
<gene>
    <name evidence="1" type="primary">mgtB_2</name>
    <name evidence="1" type="ORF">NCTC9185_00881</name>
</gene>
<dbReference type="EC" id="3.6.3.2" evidence="1"/>
<sequence length="68" mass="7746">MCKGAVEEMLSIATQMEENGKVVTLDNQRRDAMLAMTNDYNKDGFRVLVVATRDIAKVEAKKQYGHRR</sequence>
<dbReference type="Proteomes" id="UP000339249">
    <property type="component" value="Unassembled WGS sequence"/>
</dbReference>
<dbReference type="GO" id="GO:0000166">
    <property type="term" value="F:nucleotide binding"/>
    <property type="evidence" value="ECO:0007669"/>
    <property type="project" value="InterPro"/>
</dbReference>
<dbReference type="Pfam" id="PF13246">
    <property type="entry name" value="Cation_ATPase"/>
    <property type="match status" value="1"/>
</dbReference>
<dbReference type="SUPFAM" id="SSF81660">
    <property type="entry name" value="Metal cation-transporting ATPase, ATP-binding domain N"/>
    <property type="match status" value="1"/>
</dbReference>
<dbReference type="GO" id="GO:0016787">
    <property type="term" value="F:hydrolase activity"/>
    <property type="evidence" value="ECO:0007669"/>
    <property type="project" value="UniProtKB-KW"/>
</dbReference>
<evidence type="ECO:0000313" key="1">
    <source>
        <dbReference type="EMBL" id="VTN08998.1"/>
    </source>
</evidence>